<organism evidence="2 3">
    <name type="scientific">candidate division WOR-1 bacterium DG_54_3</name>
    <dbReference type="NCBI Taxonomy" id="1703775"/>
    <lineage>
        <taxon>Bacteria</taxon>
        <taxon>Bacillati</taxon>
        <taxon>Saganbacteria</taxon>
    </lineage>
</organism>
<proteinExistence type="predicted"/>
<dbReference type="InterPro" id="IPR025965">
    <property type="entry name" value="FlgD/Vpr_Ig-like"/>
</dbReference>
<dbReference type="InterPro" id="IPR026444">
    <property type="entry name" value="Secre_tail"/>
</dbReference>
<evidence type="ECO:0000259" key="1">
    <source>
        <dbReference type="Pfam" id="PF13860"/>
    </source>
</evidence>
<accession>A0A0S7XN30</accession>
<dbReference type="Gene3D" id="2.60.40.4070">
    <property type="match status" value="1"/>
</dbReference>
<feature type="domain" description="FlgD/Vpr Ig-like" evidence="1">
    <location>
        <begin position="173"/>
        <end position="232"/>
    </location>
</feature>
<evidence type="ECO:0000313" key="3">
    <source>
        <dbReference type="Proteomes" id="UP000051861"/>
    </source>
</evidence>
<reference evidence="2 3" key="1">
    <citation type="journal article" date="2015" name="Microbiome">
        <title>Genomic resolution of linkages in carbon, nitrogen, and sulfur cycling among widespread estuary sediment bacteria.</title>
        <authorList>
            <person name="Baker B.J."/>
            <person name="Lazar C.S."/>
            <person name="Teske A.P."/>
            <person name="Dick G.J."/>
        </authorList>
    </citation>
    <scope>NUCLEOTIDE SEQUENCE [LARGE SCALE GENOMIC DNA]</scope>
    <source>
        <strain evidence="2">DG_54_3</strain>
    </source>
</reference>
<dbReference type="NCBIfam" id="TIGR04183">
    <property type="entry name" value="Por_Secre_tail"/>
    <property type="match status" value="1"/>
</dbReference>
<feature type="non-terminal residue" evidence="2">
    <location>
        <position position="1"/>
    </location>
</feature>
<protein>
    <recommendedName>
        <fullName evidence="1">FlgD/Vpr Ig-like domain-containing protein</fullName>
    </recommendedName>
</protein>
<dbReference type="EMBL" id="LIZX01000227">
    <property type="protein sequence ID" value="KPJ63643.1"/>
    <property type="molecule type" value="Genomic_DNA"/>
</dbReference>
<gene>
    <name evidence="2" type="ORF">AMJ44_14220</name>
</gene>
<comment type="caution">
    <text evidence="2">The sequence shown here is derived from an EMBL/GenBank/DDBJ whole genome shotgun (WGS) entry which is preliminary data.</text>
</comment>
<sequence>DLNKIGEFVVVWIESEKVLAQRYDSSATPIGTNITVVDNPSSSPEDPQVKVTDNGYFVVAWTDHRGEGSDIYFQTYLNGSPQGQNQLVNTDTGQALQTSADIDCWGNFLYSVWMDNRIAGHGFDIYFSTVNFKETAVQEEEERDLPEKFALHQNYPNPFNPSTKIPFTVFGSQFTAHSPIHTSLKIYNILGQKVRTLMDEERLPGIYQAIWDGKDDAGEDVTSGIYFYQLKVKDQIHTKKMLVLR</sequence>
<name>A0A0S7XN30_UNCSA</name>
<dbReference type="Proteomes" id="UP000051861">
    <property type="component" value="Unassembled WGS sequence"/>
</dbReference>
<evidence type="ECO:0000313" key="2">
    <source>
        <dbReference type="EMBL" id="KPJ63643.1"/>
    </source>
</evidence>
<dbReference type="Pfam" id="PF13860">
    <property type="entry name" value="FlgD_ig"/>
    <property type="match status" value="1"/>
</dbReference>
<dbReference type="AlphaFoldDB" id="A0A0S7XN30"/>